<organism>
    <name type="scientific">Branchiostoma floridae</name>
    <name type="common">Florida lancelet</name>
    <name type="synonym">Amphioxus</name>
    <dbReference type="NCBI Taxonomy" id="7739"/>
    <lineage>
        <taxon>Eukaryota</taxon>
        <taxon>Metazoa</taxon>
        <taxon>Chordata</taxon>
        <taxon>Cephalochordata</taxon>
        <taxon>Leptocardii</taxon>
        <taxon>Amphioxiformes</taxon>
        <taxon>Branchiostomatidae</taxon>
        <taxon>Branchiostoma</taxon>
    </lineage>
</organism>
<feature type="compositionally biased region" description="Basic and acidic residues" evidence="1">
    <location>
        <begin position="68"/>
        <end position="80"/>
    </location>
</feature>
<accession>C3ZII9</accession>
<evidence type="ECO:0000313" key="2">
    <source>
        <dbReference type="EMBL" id="EEN47714.1"/>
    </source>
</evidence>
<feature type="region of interest" description="Disordered" evidence="1">
    <location>
        <begin position="1"/>
        <end position="112"/>
    </location>
</feature>
<dbReference type="EMBL" id="GG666627">
    <property type="protein sequence ID" value="EEN47714.1"/>
    <property type="molecule type" value="Genomic_DNA"/>
</dbReference>
<proteinExistence type="predicted"/>
<evidence type="ECO:0000256" key="1">
    <source>
        <dbReference type="SAM" id="MobiDB-lite"/>
    </source>
</evidence>
<dbReference type="InParanoid" id="C3ZII9"/>
<protein>
    <submittedName>
        <fullName evidence="2">Uncharacterized protein</fullName>
    </submittedName>
</protein>
<gene>
    <name evidence="2" type="ORF">BRAFLDRAFT_80803</name>
</gene>
<sequence>MGDHIVVCPEQTDEPCSDPYYKPEDRAGLGTEGSEEAGRKYEDVDLESGGVDAILHTGLKRPVPDVPPPRKLDMGDHTVEYPEQEEEPSSDPYSNPAKTPKDENQDEKSFGL</sequence>
<reference evidence="2" key="1">
    <citation type="journal article" date="2008" name="Nature">
        <title>The amphioxus genome and the evolution of the chordate karyotype.</title>
        <authorList>
            <consortium name="US DOE Joint Genome Institute (JGI-PGF)"/>
            <person name="Putnam N.H."/>
            <person name="Butts T."/>
            <person name="Ferrier D.E.K."/>
            <person name="Furlong R.F."/>
            <person name="Hellsten U."/>
            <person name="Kawashima T."/>
            <person name="Robinson-Rechavi M."/>
            <person name="Shoguchi E."/>
            <person name="Terry A."/>
            <person name="Yu J.-K."/>
            <person name="Benito-Gutierrez E.L."/>
            <person name="Dubchak I."/>
            <person name="Garcia-Fernandez J."/>
            <person name="Gibson-Brown J.J."/>
            <person name="Grigoriev I.V."/>
            <person name="Horton A.C."/>
            <person name="de Jong P.J."/>
            <person name="Jurka J."/>
            <person name="Kapitonov V.V."/>
            <person name="Kohara Y."/>
            <person name="Kuroki Y."/>
            <person name="Lindquist E."/>
            <person name="Lucas S."/>
            <person name="Osoegawa K."/>
            <person name="Pennacchio L.A."/>
            <person name="Salamov A.A."/>
            <person name="Satou Y."/>
            <person name="Sauka-Spengler T."/>
            <person name="Schmutz J."/>
            <person name="Shin-I T."/>
            <person name="Toyoda A."/>
            <person name="Bronner-Fraser M."/>
            <person name="Fujiyama A."/>
            <person name="Holland L.Z."/>
            <person name="Holland P.W.H."/>
            <person name="Satoh N."/>
            <person name="Rokhsar D.S."/>
        </authorList>
    </citation>
    <scope>NUCLEOTIDE SEQUENCE [LARGE SCALE GENOMIC DNA]</scope>
    <source>
        <strain evidence="2">S238N-H82</strain>
        <tissue evidence="2">Testes</tissue>
    </source>
</reference>
<name>C3ZII9_BRAFL</name>
<feature type="compositionally biased region" description="Basic and acidic residues" evidence="1">
    <location>
        <begin position="99"/>
        <end position="112"/>
    </location>
</feature>
<dbReference type="AlphaFoldDB" id="C3ZII9"/>